<dbReference type="Proteomes" id="UP000286134">
    <property type="component" value="Unassembled WGS sequence"/>
</dbReference>
<dbReference type="InterPro" id="IPR050620">
    <property type="entry name" value="Thioredoxin_H-type-like"/>
</dbReference>
<sequence length="113" mass="13094">MVVHQIKNKAQYEAALEKHKVINLEVSDKRLMPSRLMAVFNHRMSEEYPNAYHIKIESEKTREFHDALNIRTLPTFLIFKDGKKVNEIVGKNQKGLESAIKEALEDIETTLTT</sequence>
<evidence type="ECO:0000313" key="2">
    <source>
        <dbReference type="EMBL" id="RKF57364.1"/>
    </source>
</evidence>
<keyword evidence="3" id="KW-1185">Reference proteome</keyword>
<organism evidence="2 3">
    <name type="scientific">Erysiphe neolycopersici</name>
    <dbReference type="NCBI Taxonomy" id="212602"/>
    <lineage>
        <taxon>Eukaryota</taxon>
        <taxon>Fungi</taxon>
        <taxon>Dikarya</taxon>
        <taxon>Ascomycota</taxon>
        <taxon>Pezizomycotina</taxon>
        <taxon>Leotiomycetes</taxon>
        <taxon>Erysiphales</taxon>
        <taxon>Erysiphaceae</taxon>
        <taxon>Erysiphe</taxon>
    </lineage>
</organism>
<evidence type="ECO:0000259" key="1">
    <source>
        <dbReference type="Pfam" id="PF00085"/>
    </source>
</evidence>
<feature type="domain" description="Thioredoxin" evidence="1">
    <location>
        <begin position="8"/>
        <end position="101"/>
    </location>
</feature>
<accession>A0A420HIR9</accession>
<dbReference type="PANTHER" id="PTHR10438:SF468">
    <property type="entry name" value="THIOREDOXIN-1-RELATED"/>
    <property type="match status" value="1"/>
</dbReference>
<dbReference type="Gene3D" id="3.40.30.10">
    <property type="entry name" value="Glutaredoxin"/>
    <property type="match status" value="1"/>
</dbReference>
<dbReference type="CDD" id="cd02947">
    <property type="entry name" value="TRX_family"/>
    <property type="match status" value="1"/>
</dbReference>
<reference evidence="2 3" key="1">
    <citation type="journal article" date="2018" name="BMC Genomics">
        <title>Comparative genome analyses reveal sequence features reflecting distinct modes of host-adaptation between dicot and monocot powdery mildew.</title>
        <authorList>
            <person name="Wu Y."/>
            <person name="Ma X."/>
            <person name="Pan Z."/>
            <person name="Kale S.D."/>
            <person name="Song Y."/>
            <person name="King H."/>
            <person name="Zhang Q."/>
            <person name="Presley C."/>
            <person name="Deng X."/>
            <person name="Wei C.I."/>
            <person name="Xiao S."/>
        </authorList>
    </citation>
    <scope>NUCLEOTIDE SEQUENCE [LARGE SCALE GENOMIC DNA]</scope>
    <source>
        <strain evidence="2">UMSG2</strain>
    </source>
</reference>
<dbReference type="EMBL" id="MCFK01007476">
    <property type="protein sequence ID" value="RKF57364.1"/>
    <property type="molecule type" value="Genomic_DNA"/>
</dbReference>
<protein>
    <submittedName>
        <fullName evidence="2">Thioredoxin</fullName>
    </submittedName>
</protein>
<dbReference type="OrthoDB" id="10263751at2759"/>
<dbReference type="InterPro" id="IPR036249">
    <property type="entry name" value="Thioredoxin-like_sf"/>
</dbReference>
<comment type="caution">
    <text evidence="2">The sequence shown here is derived from an EMBL/GenBank/DDBJ whole genome shotgun (WGS) entry which is preliminary data.</text>
</comment>
<name>A0A420HIR9_9PEZI</name>
<evidence type="ECO:0000313" key="3">
    <source>
        <dbReference type="Proteomes" id="UP000286134"/>
    </source>
</evidence>
<dbReference type="SUPFAM" id="SSF52833">
    <property type="entry name" value="Thioredoxin-like"/>
    <property type="match status" value="1"/>
</dbReference>
<dbReference type="AlphaFoldDB" id="A0A420HIR9"/>
<proteinExistence type="predicted"/>
<dbReference type="PANTHER" id="PTHR10438">
    <property type="entry name" value="THIOREDOXIN"/>
    <property type="match status" value="1"/>
</dbReference>
<dbReference type="InterPro" id="IPR013766">
    <property type="entry name" value="Thioredoxin_domain"/>
</dbReference>
<dbReference type="Pfam" id="PF00085">
    <property type="entry name" value="Thioredoxin"/>
    <property type="match status" value="1"/>
</dbReference>
<dbReference type="STRING" id="212602.A0A420HIR9"/>
<gene>
    <name evidence="2" type="ORF">OnM2_074031</name>
</gene>